<dbReference type="AlphaFoldDB" id="A0A8J7HGC9"/>
<protein>
    <submittedName>
        <fullName evidence="1">Uncharacterized protein</fullName>
    </submittedName>
</protein>
<sequence>MSNQMITFPLLVDLSAEEQQFLAGGFGCCKKDDDKEDSCGSSNGDCGGATMYVGHKIKVTPYSKCVGGETGGCGCSS</sequence>
<reference evidence="1 2" key="1">
    <citation type="journal article" date="2021" name="Int. J. Syst. Evol. Microbiol.">
        <title>Amazonocrinis nigriterrae gen. nov., sp. nov., Atlanticothrix silvestris gen. nov., sp. nov. and Dendronalium phyllosphericum gen. nov., sp. nov., nostocacean cyanobacteria from Brazilian environments.</title>
        <authorList>
            <person name="Alvarenga D.O."/>
            <person name="Andreote A.P.D."/>
            <person name="Branco L.H.Z."/>
            <person name="Delbaje E."/>
            <person name="Cruz R.B."/>
            <person name="Varani A.M."/>
            <person name="Fiore M.F."/>
        </authorList>
    </citation>
    <scope>NUCLEOTIDE SEQUENCE [LARGE SCALE GENOMIC DNA]</scope>
    <source>
        <strain evidence="1 2">CENA357</strain>
    </source>
</reference>
<keyword evidence="2" id="KW-1185">Reference proteome</keyword>
<evidence type="ECO:0000313" key="1">
    <source>
        <dbReference type="EMBL" id="MBH8552096.1"/>
    </source>
</evidence>
<comment type="caution">
    <text evidence="1">The sequence shown here is derived from an EMBL/GenBank/DDBJ whole genome shotgun (WGS) entry which is preliminary data.</text>
</comment>
<dbReference type="EMBL" id="JAECZB010000010">
    <property type="protein sequence ID" value="MBH8552096.1"/>
    <property type="molecule type" value="Genomic_DNA"/>
</dbReference>
<evidence type="ECO:0000313" key="2">
    <source>
        <dbReference type="Proteomes" id="UP000599391"/>
    </source>
</evidence>
<accession>A0A8J7HGC9</accession>
<proteinExistence type="predicted"/>
<name>A0A8J7HGC9_9CYAN</name>
<dbReference type="RefSeq" id="WP_214438410.1">
    <property type="nucleotide sequence ID" value="NZ_JAECZB010000010.1"/>
</dbReference>
<gene>
    <name evidence="1" type="ORF">I8751_06875</name>
</gene>
<organism evidence="1 2">
    <name type="scientific">Atlanticothrix silvestris CENA357</name>
    <dbReference type="NCBI Taxonomy" id="1725252"/>
    <lineage>
        <taxon>Bacteria</taxon>
        <taxon>Bacillati</taxon>
        <taxon>Cyanobacteriota</taxon>
        <taxon>Cyanophyceae</taxon>
        <taxon>Nostocales</taxon>
        <taxon>Nodulariaceae</taxon>
        <taxon>Atlanticothrix</taxon>
        <taxon>Atlanticothrix silvestris</taxon>
    </lineage>
</organism>
<dbReference type="Proteomes" id="UP000599391">
    <property type="component" value="Unassembled WGS sequence"/>
</dbReference>